<comment type="similarity">
    <text evidence="1">Belongs to the Gfa family.</text>
</comment>
<evidence type="ECO:0000256" key="2">
    <source>
        <dbReference type="ARBA" id="ARBA00022723"/>
    </source>
</evidence>
<accession>A0A917PVB2</accession>
<dbReference type="Proteomes" id="UP000635983">
    <property type="component" value="Unassembled WGS sequence"/>
</dbReference>
<proteinExistence type="inferred from homology"/>
<dbReference type="GO" id="GO:0046872">
    <property type="term" value="F:metal ion binding"/>
    <property type="evidence" value="ECO:0007669"/>
    <property type="project" value="UniProtKB-KW"/>
</dbReference>
<organism evidence="6 7">
    <name type="scientific">Pseudomonas matsuisoli</name>
    <dbReference type="NCBI Taxonomy" id="1515666"/>
    <lineage>
        <taxon>Bacteria</taxon>
        <taxon>Pseudomonadati</taxon>
        <taxon>Pseudomonadota</taxon>
        <taxon>Gammaproteobacteria</taxon>
        <taxon>Pseudomonadales</taxon>
        <taxon>Pseudomonadaceae</taxon>
        <taxon>Pseudomonas</taxon>
    </lineage>
</organism>
<dbReference type="AlphaFoldDB" id="A0A917PVB2"/>
<dbReference type="Gene3D" id="3.90.1590.10">
    <property type="entry name" value="glutathione-dependent formaldehyde- activating enzyme (gfa)"/>
    <property type="match status" value="1"/>
</dbReference>
<dbReference type="InterPro" id="IPR006913">
    <property type="entry name" value="CENP-V/GFA"/>
</dbReference>
<dbReference type="PROSITE" id="PS51891">
    <property type="entry name" value="CENP_V_GFA"/>
    <property type="match status" value="1"/>
</dbReference>
<feature type="domain" description="CENP-V/GFA" evidence="5">
    <location>
        <begin position="7"/>
        <end position="105"/>
    </location>
</feature>
<evidence type="ECO:0000256" key="3">
    <source>
        <dbReference type="ARBA" id="ARBA00022833"/>
    </source>
</evidence>
<dbReference type="SUPFAM" id="SSF51316">
    <property type="entry name" value="Mss4-like"/>
    <property type="match status" value="1"/>
</dbReference>
<evidence type="ECO:0000256" key="1">
    <source>
        <dbReference type="ARBA" id="ARBA00005495"/>
    </source>
</evidence>
<protein>
    <submittedName>
        <fullName evidence="6">Aldehyde-activating protein</fullName>
    </submittedName>
</protein>
<dbReference type="PANTHER" id="PTHR33337:SF40">
    <property type="entry name" value="CENP-V_GFA DOMAIN-CONTAINING PROTEIN-RELATED"/>
    <property type="match status" value="1"/>
</dbReference>
<sequence>MATAFEKSGTCLCRAVRFSVQLEHRRVTACHCSMCRHWGSGPAMTVDTAHPIRFEDETHLSVYDSSEWAERGFCALCGTHLFYRLKAGGFHSISVDVLQGAEDWAFAEQFFIDERPAYYCFANRTEELTGREVFARFGGE</sequence>
<gene>
    <name evidence="6" type="ORF">GCM10009304_19440</name>
</gene>
<evidence type="ECO:0000313" key="6">
    <source>
        <dbReference type="EMBL" id="GGJ93590.1"/>
    </source>
</evidence>
<evidence type="ECO:0000259" key="5">
    <source>
        <dbReference type="PROSITE" id="PS51891"/>
    </source>
</evidence>
<dbReference type="Pfam" id="PF04828">
    <property type="entry name" value="GFA"/>
    <property type="match status" value="1"/>
</dbReference>
<evidence type="ECO:0000313" key="7">
    <source>
        <dbReference type="Proteomes" id="UP000635983"/>
    </source>
</evidence>
<reference evidence="6" key="2">
    <citation type="submission" date="2020-09" db="EMBL/GenBank/DDBJ databases">
        <authorList>
            <person name="Sun Q."/>
            <person name="Ohkuma M."/>
        </authorList>
    </citation>
    <scope>NUCLEOTIDE SEQUENCE</scope>
    <source>
        <strain evidence="6">JCM 30078</strain>
    </source>
</reference>
<comment type="caution">
    <text evidence="6">The sequence shown here is derived from an EMBL/GenBank/DDBJ whole genome shotgun (WGS) entry which is preliminary data.</text>
</comment>
<keyword evidence="7" id="KW-1185">Reference proteome</keyword>
<keyword evidence="2" id="KW-0479">Metal-binding</keyword>
<dbReference type="InterPro" id="IPR011057">
    <property type="entry name" value="Mss4-like_sf"/>
</dbReference>
<dbReference type="RefSeq" id="WP_188983027.1">
    <property type="nucleotide sequence ID" value="NZ_BMPO01000004.1"/>
</dbReference>
<dbReference type="EMBL" id="BMPO01000004">
    <property type="protein sequence ID" value="GGJ93590.1"/>
    <property type="molecule type" value="Genomic_DNA"/>
</dbReference>
<keyword evidence="4" id="KW-0456">Lyase</keyword>
<dbReference type="PANTHER" id="PTHR33337">
    <property type="entry name" value="GFA DOMAIN-CONTAINING PROTEIN"/>
    <property type="match status" value="1"/>
</dbReference>
<keyword evidence="3" id="KW-0862">Zinc</keyword>
<reference evidence="6" key="1">
    <citation type="journal article" date="2014" name="Int. J. Syst. Evol. Microbiol.">
        <title>Complete genome sequence of Corynebacterium casei LMG S-19264T (=DSM 44701T), isolated from a smear-ripened cheese.</title>
        <authorList>
            <consortium name="US DOE Joint Genome Institute (JGI-PGF)"/>
            <person name="Walter F."/>
            <person name="Albersmeier A."/>
            <person name="Kalinowski J."/>
            <person name="Ruckert C."/>
        </authorList>
    </citation>
    <scope>NUCLEOTIDE SEQUENCE</scope>
    <source>
        <strain evidence="6">JCM 30078</strain>
    </source>
</reference>
<evidence type="ECO:0000256" key="4">
    <source>
        <dbReference type="ARBA" id="ARBA00023239"/>
    </source>
</evidence>
<name>A0A917PVB2_9PSED</name>
<dbReference type="GO" id="GO:0016846">
    <property type="term" value="F:carbon-sulfur lyase activity"/>
    <property type="evidence" value="ECO:0007669"/>
    <property type="project" value="InterPro"/>
</dbReference>